<reference evidence="1" key="1">
    <citation type="submission" date="2014-11" db="EMBL/GenBank/DDBJ databases">
        <authorList>
            <person name="Amaro Gonzalez C."/>
        </authorList>
    </citation>
    <scope>NUCLEOTIDE SEQUENCE</scope>
</reference>
<dbReference type="EMBL" id="GBXM01028455">
    <property type="protein sequence ID" value="JAH80122.1"/>
    <property type="molecule type" value="Transcribed_RNA"/>
</dbReference>
<dbReference type="AlphaFoldDB" id="A0A0E9VPW8"/>
<organism evidence="1">
    <name type="scientific">Anguilla anguilla</name>
    <name type="common">European freshwater eel</name>
    <name type="synonym">Muraena anguilla</name>
    <dbReference type="NCBI Taxonomy" id="7936"/>
    <lineage>
        <taxon>Eukaryota</taxon>
        <taxon>Metazoa</taxon>
        <taxon>Chordata</taxon>
        <taxon>Craniata</taxon>
        <taxon>Vertebrata</taxon>
        <taxon>Euteleostomi</taxon>
        <taxon>Actinopterygii</taxon>
        <taxon>Neopterygii</taxon>
        <taxon>Teleostei</taxon>
        <taxon>Anguilliformes</taxon>
        <taxon>Anguillidae</taxon>
        <taxon>Anguilla</taxon>
    </lineage>
</organism>
<reference evidence="1" key="2">
    <citation type="journal article" date="2015" name="Fish Shellfish Immunol.">
        <title>Early steps in the European eel (Anguilla anguilla)-Vibrio vulnificus interaction in the gills: Role of the RtxA13 toxin.</title>
        <authorList>
            <person name="Callol A."/>
            <person name="Pajuelo D."/>
            <person name="Ebbesson L."/>
            <person name="Teles M."/>
            <person name="MacKenzie S."/>
            <person name="Amaro C."/>
        </authorList>
    </citation>
    <scope>NUCLEOTIDE SEQUENCE</scope>
</reference>
<name>A0A0E9VPW8_ANGAN</name>
<proteinExistence type="predicted"/>
<protein>
    <submittedName>
        <fullName evidence="1">Uncharacterized protein</fullName>
    </submittedName>
</protein>
<accession>A0A0E9VPW8</accession>
<evidence type="ECO:0000313" key="1">
    <source>
        <dbReference type="EMBL" id="JAH80122.1"/>
    </source>
</evidence>
<sequence>MFGAKRRYLVRVTAFKPKVLICEPVRFN</sequence>